<name>A0A1T4SQX3_9BACT</name>
<accession>A0A1T4SQX3</accession>
<keyword evidence="2" id="KW-1185">Reference proteome</keyword>
<dbReference type="RefSeq" id="WP_078670679.1">
    <property type="nucleotide sequence ID" value="NZ_FUWZ01000003.1"/>
</dbReference>
<dbReference type="AlphaFoldDB" id="A0A1T4SQX3"/>
<reference evidence="2" key="1">
    <citation type="submission" date="2017-02" db="EMBL/GenBank/DDBJ databases">
        <authorList>
            <person name="Varghese N."/>
            <person name="Submissions S."/>
        </authorList>
    </citation>
    <scope>NUCLEOTIDE SEQUENCE [LARGE SCALE GENOMIC DNA]</scope>
    <source>
        <strain evidence="2">DSM 22224</strain>
    </source>
</reference>
<gene>
    <name evidence="1" type="ORF">SAMN04488128_103312</name>
</gene>
<protein>
    <submittedName>
        <fullName evidence="1">Uncharacterized protein</fullName>
    </submittedName>
</protein>
<dbReference type="Proteomes" id="UP000190367">
    <property type="component" value="Unassembled WGS sequence"/>
</dbReference>
<dbReference type="OrthoDB" id="5348860at2"/>
<sequence length="274" mass="30633">MKQILNLILLTIVCFSCEGPGPKDEKQTESIQKEEKYFTVKENIDLLVSPSASSKKLINVKATSLVKATKYCELDKSCKLSVLETCKKYSKVKVIEPDWLTDTYIGWVPTDMLIKFGSIAPAKQGASKIAVFNNVNGLRTELSKNGIGELGSWRSDDLGGFMSITDYYRFGTASSVNGLDNNLAYYLESNHETYAEKLTLVLNIFNSTERNAAISKFKATTEKTFGALNLTTPPGLIKAVGIPKPYTYNNKFFRVSLEREQNNIETWKLTIMSQ</sequence>
<dbReference type="EMBL" id="FUWZ01000003">
    <property type="protein sequence ID" value="SKA30556.1"/>
    <property type="molecule type" value="Genomic_DNA"/>
</dbReference>
<evidence type="ECO:0000313" key="2">
    <source>
        <dbReference type="Proteomes" id="UP000190367"/>
    </source>
</evidence>
<proteinExistence type="predicted"/>
<dbReference type="STRING" id="634771.SAMN04488128_103312"/>
<evidence type="ECO:0000313" key="1">
    <source>
        <dbReference type="EMBL" id="SKA30556.1"/>
    </source>
</evidence>
<organism evidence="1 2">
    <name type="scientific">Chitinophaga eiseniae</name>
    <dbReference type="NCBI Taxonomy" id="634771"/>
    <lineage>
        <taxon>Bacteria</taxon>
        <taxon>Pseudomonadati</taxon>
        <taxon>Bacteroidota</taxon>
        <taxon>Chitinophagia</taxon>
        <taxon>Chitinophagales</taxon>
        <taxon>Chitinophagaceae</taxon>
        <taxon>Chitinophaga</taxon>
    </lineage>
</organism>